<dbReference type="InterPro" id="IPR036571">
    <property type="entry name" value="MECDP_synthase_sf"/>
</dbReference>
<dbReference type="GO" id="GO:0046872">
    <property type="term" value="F:metal ion binding"/>
    <property type="evidence" value="ECO:0007669"/>
    <property type="project" value="UniProtKB-KW"/>
</dbReference>
<dbReference type="GO" id="GO:0016114">
    <property type="term" value="P:terpenoid biosynthetic process"/>
    <property type="evidence" value="ECO:0007669"/>
    <property type="project" value="InterPro"/>
</dbReference>
<evidence type="ECO:0000256" key="6">
    <source>
        <dbReference type="ARBA" id="ARBA00023229"/>
    </source>
</evidence>
<keyword evidence="6 8" id="KW-0414">Isoprene biosynthesis</keyword>
<dbReference type="Pfam" id="PF02542">
    <property type="entry name" value="YgbB"/>
    <property type="match status" value="1"/>
</dbReference>
<proteinExistence type="inferred from homology"/>
<gene>
    <name evidence="10" type="primary">ispF</name>
    <name evidence="10" type="ORF">HKN21_16760</name>
</gene>
<dbReference type="InterPro" id="IPR020555">
    <property type="entry name" value="MECDP_synthase_CS"/>
</dbReference>
<protein>
    <recommendedName>
        <fullName evidence="4 8">2-C-methyl-D-erythritol 2,4-cyclodiphosphate synthase</fullName>
        <ecNumber evidence="4 8">4.6.1.12</ecNumber>
    </recommendedName>
</protein>
<evidence type="ECO:0000256" key="7">
    <source>
        <dbReference type="ARBA" id="ARBA00023239"/>
    </source>
</evidence>
<comment type="similarity">
    <text evidence="8">Belongs to the IspF family.</text>
</comment>
<dbReference type="NCBIfam" id="TIGR00151">
    <property type="entry name" value="ispF"/>
    <property type="match status" value="1"/>
</dbReference>
<sequence>MRFGHGTDVHRLVPERALVLGGVTIPSELGLLGHSDADVLTHAIMDAMLGAMALGDIGKHFPPSEDRYRDASSLELLGVVRDLLAEKRATVIQIDSTLHLEAPKVAPYVESMRRNLAEALGLPVDAVSVK</sequence>
<dbReference type="EMBL" id="JABDJR010000673">
    <property type="protein sequence ID" value="NNF08414.1"/>
    <property type="molecule type" value="Genomic_DNA"/>
</dbReference>
<dbReference type="SUPFAM" id="SSF69765">
    <property type="entry name" value="IpsF-like"/>
    <property type="match status" value="1"/>
</dbReference>
<accession>A0A7Y2EAU6</accession>
<evidence type="ECO:0000313" key="10">
    <source>
        <dbReference type="EMBL" id="NNF08414.1"/>
    </source>
</evidence>
<evidence type="ECO:0000256" key="8">
    <source>
        <dbReference type="RuleBase" id="RU004395"/>
    </source>
</evidence>
<dbReference type="Gene3D" id="3.30.1330.50">
    <property type="entry name" value="2-C-methyl-D-erythritol 2,4-cyclodiphosphate synthase"/>
    <property type="match status" value="1"/>
</dbReference>
<comment type="catalytic activity">
    <reaction evidence="1 8">
        <text>4-CDP-2-C-methyl-D-erythritol 2-phosphate = 2-C-methyl-D-erythritol 2,4-cyclic diphosphate + CMP</text>
        <dbReference type="Rhea" id="RHEA:23864"/>
        <dbReference type="ChEBI" id="CHEBI:57919"/>
        <dbReference type="ChEBI" id="CHEBI:58483"/>
        <dbReference type="ChEBI" id="CHEBI:60377"/>
        <dbReference type="EC" id="4.6.1.12"/>
    </reaction>
</comment>
<dbReference type="AlphaFoldDB" id="A0A7Y2EAU6"/>
<dbReference type="HAMAP" id="MF_00107">
    <property type="entry name" value="IspF"/>
    <property type="match status" value="1"/>
</dbReference>
<dbReference type="InterPro" id="IPR003526">
    <property type="entry name" value="MECDP_synthase"/>
</dbReference>
<evidence type="ECO:0000256" key="2">
    <source>
        <dbReference type="ARBA" id="ARBA00001968"/>
    </source>
</evidence>
<feature type="non-terminal residue" evidence="10">
    <location>
        <position position="130"/>
    </location>
</feature>
<keyword evidence="7 8" id="KW-0456">Lyase</keyword>
<keyword evidence="5" id="KW-0479">Metal-binding</keyword>
<comment type="cofactor">
    <cofactor evidence="2">
        <name>a divalent metal cation</name>
        <dbReference type="ChEBI" id="CHEBI:60240"/>
    </cofactor>
</comment>
<evidence type="ECO:0000259" key="9">
    <source>
        <dbReference type="Pfam" id="PF02542"/>
    </source>
</evidence>
<comment type="caution">
    <text evidence="10">The sequence shown here is derived from an EMBL/GenBank/DDBJ whole genome shotgun (WGS) entry which is preliminary data.</text>
</comment>
<name>A0A7Y2EAU6_UNCEI</name>
<evidence type="ECO:0000256" key="1">
    <source>
        <dbReference type="ARBA" id="ARBA00000200"/>
    </source>
</evidence>
<dbReference type="CDD" id="cd00554">
    <property type="entry name" value="MECDP_synthase"/>
    <property type="match status" value="1"/>
</dbReference>
<reference evidence="10 11" key="1">
    <citation type="submission" date="2020-03" db="EMBL/GenBank/DDBJ databases">
        <title>Metabolic flexibility allows generalist bacteria to become dominant in a frequently disturbed ecosystem.</title>
        <authorList>
            <person name="Chen Y.-J."/>
            <person name="Leung P.M."/>
            <person name="Bay S.K."/>
            <person name="Hugenholtz P."/>
            <person name="Kessler A.J."/>
            <person name="Shelley G."/>
            <person name="Waite D.W."/>
            <person name="Cook P.L."/>
            <person name="Greening C."/>
        </authorList>
    </citation>
    <scope>NUCLEOTIDE SEQUENCE [LARGE SCALE GENOMIC DNA]</scope>
    <source>
        <strain evidence="10">SS_bin_28</strain>
    </source>
</reference>
<dbReference type="GO" id="GO:0019288">
    <property type="term" value="P:isopentenyl diphosphate biosynthetic process, methylerythritol 4-phosphate pathway"/>
    <property type="evidence" value="ECO:0007669"/>
    <property type="project" value="UniProtKB-UniPathway"/>
</dbReference>
<dbReference type="GO" id="GO:0008685">
    <property type="term" value="F:2-C-methyl-D-erythritol 2,4-cyclodiphosphate synthase activity"/>
    <property type="evidence" value="ECO:0007669"/>
    <property type="project" value="UniProtKB-EC"/>
</dbReference>
<dbReference type="PROSITE" id="PS01350">
    <property type="entry name" value="ISPF"/>
    <property type="match status" value="1"/>
</dbReference>
<feature type="domain" description="2-C-methyl-D-erythritol 2,4-cyclodiphosphate synthase" evidence="9">
    <location>
        <begin position="1"/>
        <end position="130"/>
    </location>
</feature>
<evidence type="ECO:0000313" key="11">
    <source>
        <dbReference type="Proteomes" id="UP000547674"/>
    </source>
</evidence>
<comment type="pathway">
    <text evidence="3">Isoprenoid biosynthesis; isopentenyl diphosphate biosynthesis via DXP pathway; isopentenyl diphosphate from 1-deoxy-D-xylulose 5-phosphate: step 4/6.</text>
</comment>
<dbReference type="Proteomes" id="UP000547674">
    <property type="component" value="Unassembled WGS sequence"/>
</dbReference>
<evidence type="ECO:0000256" key="3">
    <source>
        <dbReference type="ARBA" id="ARBA00004709"/>
    </source>
</evidence>
<dbReference type="EC" id="4.6.1.12" evidence="4 8"/>
<evidence type="ECO:0000256" key="5">
    <source>
        <dbReference type="ARBA" id="ARBA00022723"/>
    </source>
</evidence>
<dbReference type="PANTHER" id="PTHR43181">
    <property type="entry name" value="2-C-METHYL-D-ERYTHRITOL 2,4-CYCLODIPHOSPHATE SYNTHASE, CHLOROPLASTIC"/>
    <property type="match status" value="1"/>
</dbReference>
<dbReference type="UniPathway" id="UPA00056">
    <property type="reaction ID" value="UER00095"/>
</dbReference>
<dbReference type="PANTHER" id="PTHR43181:SF1">
    <property type="entry name" value="2-C-METHYL-D-ERYTHRITOL 2,4-CYCLODIPHOSPHATE SYNTHASE, CHLOROPLASTIC"/>
    <property type="match status" value="1"/>
</dbReference>
<evidence type="ECO:0000256" key="4">
    <source>
        <dbReference type="ARBA" id="ARBA00012579"/>
    </source>
</evidence>
<organism evidence="10 11">
    <name type="scientific">Eiseniibacteriota bacterium</name>
    <dbReference type="NCBI Taxonomy" id="2212470"/>
    <lineage>
        <taxon>Bacteria</taxon>
        <taxon>Candidatus Eiseniibacteriota</taxon>
    </lineage>
</organism>